<reference evidence="2" key="1">
    <citation type="journal article" date="2020" name="mSystems">
        <title>Genome- and Community-Level Interaction Insights into Carbon Utilization and Element Cycling Functions of Hydrothermarchaeota in Hydrothermal Sediment.</title>
        <authorList>
            <person name="Zhou Z."/>
            <person name="Liu Y."/>
            <person name="Xu W."/>
            <person name="Pan J."/>
            <person name="Luo Z.H."/>
            <person name="Li M."/>
        </authorList>
    </citation>
    <scope>NUCLEOTIDE SEQUENCE [LARGE SCALE GENOMIC DNA]</scope>
    <source>
        <strain evidence="2">SpSt-301</strain>
    </source>
</reference>
<comment type="caution">
    <text evidence="2">The sequence shown here is derived from an EMBL/GenBank/DDBJ whole genome shotgun (WGS) entry which is preliminary data.</text>
</comment>
<dbReference type="AlphaFoldDB" id="A0A7C1JJT3"/>
<proteinExistence type="predicted"/>
<gene>
    <name evidence="2" type="ORF">ENQ35_02385</name>
</gene>
<evidence type="ECO:0000313" key="2">
    <source>
        <dbReference type="EMBL" id="HDW51576.1"/>
    </source>
</evidence>
<dbReference type="GO" id="GO:0016758">
    <property type="term" value="F:hexosyltransferase activity"/>
    <property type="evidence" value="ECO:0007669"/>
    <property type="project" value="InterPro"/>
</dbReference>
<dbReference type="InterPro" id="IPR007235">
    <property type="entry name" value="Glyco_trans_28_C"/>
</dbReference>
<dbReference type="Pfam" id="PF04101">
    <property type="entry name" value="Glyco_tran_28_C"/>
    <property type="match status" value="1"/>
</dbReference>
<accession>A0A7C1JJT3</accession>
<name>A0A7C1JJT3_9THEO</name>
<feature type="domain" description="Glycosyl transferase family 28 C-terminal" evidence="1">
    <location>
        <begin position="16"/>
        <end position="110"/>
    </location>
</feature>
<dbReference type="SUPFAM" id="SSF53756">
    <property type="entry name" value="UDP-Glycosyltransferase/glycogen phosphorylase"/>
    <property type="match status" value="1"/>
</dbReference>
<evidence type="ECO:0000259" key="1">
    <source>
        <dbReference type="Pfam" id="PF04101"/>
    </source>
</evidence>
<protein>
    <recommendedName>
        <fullName evidence="1">Glycosyl transferase family 28 C-terminal domain-containing protein</fullName>
    </recommendedName>
</protein>
<dbReference type="EMBL" id="DSMV01000147">
    <property type="protein sequence ID" value="HDW51576.1"/>
    <property type="molecule type" value="Genomic_DNA"/>
</dbReference>
<organism evidence="2">
    <name type="scientific">Ammonifex degensii</name>
    <dbReference type="NCBI Taxonomy" id="42838"/>
    <lineage>
        <taxon>Bacteria</taxon>
        <taxon>Bacillati</taxon>
        <taxon>Bacillota</taxon>
        <taxon>Clostridia</taxon>
        <taxon>Thermoanaerobacterales</taxon>
        <taxon>Thermoanaerobacteraceae</taxon>
        <taxon>Ammonifex</taxon>
    </lineage>
</organism>
<sequence length="135" mass="15107">MQVGTSEPPRFAPSKDYLTYEEMEQYLRRASVVVCHGGPATITLARFYGKLPVVMPRRKSLGEGVDDHQLFFCSRLAKEGAILLAEDEAALFAALEAGLQGKLLLSKREEAVVIEATRKFGALIEKLLEQKRIRR</sequence>
<dbReference type="Gene3D" id="3.40.50.2000">
    <property type="entry name" value="Glycogen Phosphorylase B"/>
    <property type="match status" value="1"/>
</dbReference>